<dbReference type="InterPro" id="IPR036259">
    <property type="entry name" value="MFS_trans_sf"/>
</dbReference>
<accession>X1RI79</accession>
<evidence type="ECO:0000313" key="3">
    <source>
        <dbReference type="EMBL" id="GAI80323.1"/>
    </source>
</evidence>
<dbReference type="InterPro" id="IPR011701">
    <property type="entry name" value="MFS"/>
</dbReference>
<dbReference type="PANTHER" id="PTHR11360:SF284">
    <property type="entry name" value="EG:103B4.3 PROTEIN-RELATED"/>
    <property type="match status" value="1"/>
</dbReference>
<name>X1RI79_9ZZZZ</name>
<dbReference type="Pfam" id="PF07690">
    <property type="entry name" value="MFS_1"/>
    <property type="match status" value="1"/>
</dbReference>
<dbReference type="PROSITE" id="PS50850">
    <property type="entry name" value="MFS"/>
    <property type="match status" value="1"/>
</dbReference>
<reference evidence="3" key="1">
    <citation type="journal article" date="2014" name="Front. Microbiol.">
        <title>High frequency of phylogenetically diverse reductive dehalogenase-homologous genes in deep subseafloor sedimentary metagenomes.</title>
        <authorList>
            <person name="Kawai M."/>
            <person name="Futagami T."/>
            <person name="Toyoda A."/>
            <person name="Takaki Y."/>
            <person name="Nishi S."/>
            <person name="Hori S."/>
            <person name="Arai W."/>
            <person name="Tsubouchi T."/>
            <person name="Morono Y."/>
            <person name="Uchiyama I."/>
            <person name="Ito T."/>
            <person name="Fujiyama A."/>
            <person name="Inagaki F."/>
            <person name="Takami H."/>
        </authorList>
    </citation>
    <scope>NUCLEOTIDE SEQUENCE</scope>
    <source>
        <strain evidence="3">Expedition CK06-06</strain>
    </source>
</reference>
<keyword evidence="1" id="KW-1133">Transmembrane helix</keyword>
<feature type="domain" description="Major facilitator superfamily (MFS) profile" evidence="2">
    <location>
        <begin position="1"/>
        <end position="265"/>
    </location>
</feature>
<protein>
    <recommendedName>
        <fullName evidence="2">Major facilitator superfamily (MFS) profile domain-containing protein</fullName>
    </recommendedName>
</protein>
<dbReference type="GO" id="GO:0022857">
    <property type="term" value="F:transmembrane transporter activity"/>
    <property type="evidence" value="ECO:0007669"/>
    <property type="project" value="InterPro"/>
</dbReference>
<feature type="non-terminal residue" evidence="3">
    <location>
        <position position="265"/>
    </location>
</feature>
<dbReference type="InterPro" id="IPR020846">
    <property type="entry name" value="MFS_dom"/>
</dbReference>
<feature type="transmembrane region" description="Helical" evidence="1">
    <location>
        <begin position="12"/>
        <end position="28"/>
    </location>
</feature>
<dbReference type="Gene3D" id="1.20.1250.20">
    <property type="entry name" value="MFS general substrate transporter like domains"/>
    <property type="match status" value="1"/>
</dbReference>
<dbReference type="AlphaFoldDB" id="X1RI79"/>
<proteinExistence type="predicted"/>
<feature type="transmembrane region" description="Helical" evidence="1">
    <location>
        <begin position="133"/>
        <end position="154"/>
    </location>
</feature>
<dbReference type="SUPFAM" id="SSF103473">
    <property type="entry name" value="MFS general substrate transporter"/>
    <property type="match status" value="1"/>
</dbReference>
<comment type="caution">
    <text evidence="3">The sequence shown here is derived from an EMBL/GenBank/DDBJ whole genome shotgun (WGS) entry which is preliminary data.</text>
</comment>
<feature type="transmembrane region" description="Helical" evidence="1">
    <location>
        <begin position="34"/>
        <end position="53"/>
    </location>
</feature>
<dbReference type="InterPro" id="IPR050327">
    <property type="entry name" value="Proton-linked_MCT"/>
</dbReference>
<organism evidence="3">
    <name type="scientific">marine sediment metagenome</name>
    <dbReference type="NCBI Taxonomy" id="412755"/>
    <lineage>
        <taxon>unclassified sequences</taxon>
        <taxon>metagenomes</taxon>
        <taxon>ecological metagenomes</taxon>
    </lineage>
</organism>
<gene>
    <name evidence="3" type="ORF">S12H4_21054</name>
</gene>
<dbReference type="PANTHER" id="PTHR11360">
    <property type="entry name" value="MONOCARBOXYLATE TRANSPORTER"/>
    <property type="match status" value="1"/>
</dbReference>
<feature type="transmembrane region" description="Helical" evidence="1">
    <location>
        <begin position="166"/>
        <end position="186"/>
    </location>
</feature>
<feature type="transmembrane region" description="Helical" evidence="1">
    <location>
        <begin position="225"/>
        <end position="246"/>
    </location>
</feature>
<feature type="transmembrane region" description="Helical" evidence="1">
    <location>
        <begin position="192"/>
        <end position="213"/>
    </location>
</feature>
<evidence type="ECO:0000256" key="1">
    <source>
        <dbReference type="SAM" id="Phobius"/>
    </source>
</evidence>
<sequence>MAVLGLGQMGGGISFTYGLFAAYAISIVGWRSAYFVIAGVMAAILLPLILLFFHYRPESKNLKAYGTAELSAVTDLPVEATAVRSPTTHTWTLKQILRTHQLWLLVLTQFFFWGIGCYLVLAHQVKFAEDVGYSSTFAASIFALFGIFMAVGQLSGLISDWVGREITVTLAAILATVALVALISVNDTSQSWLLYVYAVCFGCGSGLCMPPLFAGAADMFHGKHFGVVVGLLLTGMGVGGAIGPWLGGYIYDISGSYISSFVFCK</sequence>
<keyword evidence="1" id="KW-0472">Membrane</keyword>
<feature type="transmembrane region" description="Helical" evidence="1">
    <location>
        <begin position="102"/>
        <end position="121"/>
    </location>
</feature>
<keyword evidence="1" id="KW-0812">Transmembrane</keyword>
<evidence type="ECO:0000259" key="2">
    <source>
        <dbReference type="PROSITE" id="PS50850"/>
    </source>
</evidence>
<dbReference type="EMBL" id="BARW01010773">
    <property type="protein sequence ID" value="GAI80323.1"/>
    <property type="molecule type" value="Genomic_DNA"/>
</dbReference>